<name>A0A540MCY9_MALBA</name>
<organism evidence="1 2">
    <name type="scientific">Malus baccata</name>
    <name type="common">Siberian crab apple</name>
    <name type="synonym">Pyrus baccata</name>
    <dbReference type="NCBI Taxonomy" id="106549"/>
    <lineage>
        <taxon>Eukaryota</taxon>
        <taxon>Viridiplantae</taxon>
        <taxon>Streptophyta</taxon>
        <taxon>Embryophyta</taxon>
        <taxon>Tracheophyta</taxon>
        <taxon>Spermatophyta</taxon>
        <taxon>Magnoliopsida</taxon>
        <taxon>eudicotyledons</taxon>
        <taxon>Gunneridae</taxon>
        <taxon>Pentapetalae</taxon>
        <taxon>rosids</taxon>
        <taxon>fabids</taxon>
        <taxon>Rosales</taxon>
        <taxon>Rosaceae</taxon>
        <taxon>Amygdaloideae</taxon>
        <taxon>Maleae</taxon>
        <taxon>Malus</taxon>
    </lineage>
</organism>
<reference evidence="1 2" key="1">
    <citation type="journal article" date="2019" name="G3 (Bethesda)">
        <title>Sequencing of a Wild Apple (Malus baccata) Genome Unravels the Differences Between Cultivated and Wild Apple Species Regarding Disease Resistance and Cold Tolerance.</title>
        <authorList>
            <person name="Chen X."/>
        </authorList>
    </citation>
    <scope>NUCLEOTIDE SEQUENCE [LARGE SCALE GENOMIC DNA]</scope>
    <source>
        <strain evidence="2">cv. Shandingzi</strain>
        <tissue evidence="1">Leaves</tissue>
    </source>
</reference>
<dbReference type="AlphaFoldDB" id="A0A540MCY9"/>
<dbReference type="Proteomes" id="UP000315295">
    <property type="component" value="Unassembled WGS sequence"/>
</dbReference>
<keyword evidence="2" id="KW-1185">Reference proteome</keyword>
<dbReference type="EMBL" id="VIEB01000289">
    <property type="protein sequence ID" value="TQD96613.1"/>
    <property type="molecule type" value="Genomic_DNA"/>
</dbReference>
<protein>
    <submittedName>
        <fullName evidence="1">Uncharacterized protein</fullName>
    </submittedName>
</protein>
<evidence type="ECO:0000313" key="1">
    <source>
        <dbReference type="EMBL" id="TQD96613.1"/>
    </source>
</evidence>
<gene>
    <name evidence="1" type="ORF">C1H46_017774</name>
</gene>
<proteinExistence type="predicted"/>
<evidence type="ECO:0000313" key="2">
    <source>
        <dbReference type="Proteomes" id="UP000315295"/>
    </source>
</evidence>
<comment type="caution">
    <text evidence="1">The sequence shown here is derived from an EMBL/GenBank/DDBJ whole genome shotgun (WGS) entry which is preliminary data.</text>
</comment>
<sequence length="59" mass="6946">MKTTTEEAAFVLFYETSQNQHPLCKFLRKSQQLQEKEGKIHVYAASLKSNRTRVFEIQL</sequence>
<accession>A0A540MCY9</accession>